<dbReference type="EMBL" id="JBHTLT010000124">
    <property type="protein sequence ID" value="MFD1206496.1"/>
    <property type="molecule type" value="Genomic_DNA"/>
</dbReference>
<dbReference type="PROSITE" id="PS00571">
    <property type="entry name" value="AMIDASES"/>
    <property type="match status" value="1"/>
</dbReference>
<sequence length="480" mass="53082">MVNGVIVDKEQIVLNADAMRIRELVMNKELSVVEVTKVLIDHIKKTNIELNYLVEDRFETALEEAENADRAIAEGNADGKLFGVPMSIKESFDVAGLQTTGGLKRRKGFVQTKDAEVVSKLRAEGAIILGKTNTPELCFCQETDNKLYGRTNNPHNVNRTVGGSSGGEGAIIAVGGAAAGLGSDIGGSIRFPSHFNGIVGFKPGNNQVSQIGSYPFVGDPFQQRMLGIGPMTKSVRDAKYLYSIISQEPVVKKDIDQFTINVFRTTQYPLSDETTLLLNNVYLHMKETLKTEREPIPYFDESALLWQEIMSIDGGEGTIVEAFGNRRGNVYREYSKELLNGRSDIHRYLSWALIGASLFKPSKKRIREIGEILKKGDAKVSAYLDNRIVIMPVYHKTAPPHGEVYQEIFSIKKTFLKYMPYVAYANTWGLPSLTVPVGKDKDGMPIGLQIIGKNGNEDALFTVGSIIEKEFGGYVRAKIN</sequence>
<evidence type="ECO:0000259" key="1">
    <source>
        <dbReference type="Pfam" id="PF01425"/>
    </source>
</evidence>
<evidence type="ECO:0000313" key="3">
    <source>
        <dbReference type="Proteomes" id="UP001597231"/>
    </source>
</evidence>
<gene>
    <name evidence="2" type="ORF">ACFQ38_15475</name>
</gene>
<keyword evidence="3" id="KW-1185">Reference proteome</keyword>
<name>A0ABW3U071_9BACL</name>
<feature type="domain" description="Amidase" evidence="1">
    <location>
        <begin position="34"/>
        <end position="248"/>
    </location>
</feature>
<dbReference type="PANTHER" id="PTHR43372:SF4">
    <property type="entry name" value="FATTY-ACID AMIDE HYDROLASE 2"/>
    <property type="match status" value="1"/>
</dbReference>
<dbReference type="InterPro" id="IPR052739">
    <property type="entry name" value="FAAH2"/>
</dbReference>
<dbReference type="Gene3D" id="3.90.1300.10">
    <property type="entry name" value="Amidase signature (AS) domain"/>
    <property type="match status" value="1"/>
</dbReference>
<dbReference type="InterPro" id="IPR020556">
    <property type="entry name" value="Amidase_CS"/>
</dbReference>
<dbReference type="Pfam" id="PF01425">
    <property type="entry name" value="Amidase"/>
    <property type="match status" value="2"/>
</dbReference>
<dbReference type="RefSeq" id="WP_381482018.1">
    <property type="nucleotide sequence ID" value="NZ_JBHTLT010000124.1"/>
</dbReference>
<protein>
    <submittedName>
        <fullName evidence="2">Amidase</fullName>
    </submittedName>
</protein>
<comment type="caution">
    <text evidence="2">The sequence shown here is derived from an EMBL/GenBank/DDBJ whole genome shotgun (WGS) entry which is preliminary data.</text>
</comment>
<reference evidence="3" key="1">
    <citation type="journal article" date="2019" name="Int. J. Syst. Evol. Microbiol.">
        <title>The Global Catalogue of Microorganisms (GCM) 10K type strain sequencing project: providing services to taxonomists for standard genome sequencing and annotation.</title>
        <authorList>
            <consortium name="The Broad Institute Genomics Platform"/>
            <consortium name="The Broad Institute Genome Sequencing Center for Infectious Disease"/>
            <person name="Wu L."/>
            <person name="Ma J."/>
        </authorList>
    </citation>
    <scope>NUCLEOTIDE SEQUENCE [LARGE SCALE GENOMIC DNA]</scope>
    <source>
        <strain evidence="3">CCUG 53915</strain>
    </source>
</reference>
<dbReference type="Proteomes" id="UP001597231">
    <property type="component" value="Unassembled WGS sequence"/>
</dbReference>
<organism evidence="2 3">
    <name type="scientific">Sporosarcina contaminans</name>
    <dbReference type="NCBI Taxonomy" id="633403"/>
    <lineage>
        <taxon>Bacteria</taxon>
        <taxon>Bacillati</taxon>
        <taxon>Bacillota</taxon>
        <taxon>Bacilli</taxon>
        <taxon>Bacillales</taxon>
        <taxon>Caryophanaceae</taxon>
        <taxon>Sporosarcina</taxon>
    </lineage>
</organism>
<evidence type="ECO:0000313" key="2">
    <source>
        <dbReference type="EMBL" id="MFD1206496.1"/>
    </source>
</evidence>
<dbReference type="InterPro" id="IPR036928">
    <property type="entry name" value="AS_sf"/>
</dbReference>
<dbReference type="PANTHER" id="PTHR43372">
    <property type="entry name" value="FATTY-ACID AMIDE HYDROLASE"/>
    <property type="match status" value="1"/>
</dbReference>
<dbReference type="SUPFAM" id="SSF75304">
    <property type="entry name" value="Amidase signature (AS) enzymes"/>
    <property type="match status" value="1"/>
</dbReference>
<accession>A0ABW3U071</accession>
<dbReference type="InterPro" id="IPR023631">
    <property type="entry name" value="Amidase_dom"/>
</dbReference>
<feature type="domain" description="Amidase" evidence="1">
    <location>
        <begin position="388"/>
        <end position="460"/>
    </location>
</feature>
<proteinExistence type="predicted"/>